<keyword evidence="2" id="KW-1185">Reference proteome</keyword>
<evidence type="ECO:0000313" key="2">
    <source>
        <dbReference type="Proteomes" id="UP000828048"/>
    </source>
</evidence>
<dbReference type="Proteomes" id="UP000828048">
    <property type="component" value="Chromosome 11"/>
</dbReference>
<gene>
    <name evidence="1" type="ORF">Vadar_027500</name>
</gene>
<reference evidence="1 2" key="1">
    <citation type="journal article" date="2021" name="Hortic Res">
        <title>High-quality reference genome and annotation aids understanding of berry development for evergreen blueberry (Vaccinium darrowii).</title>
        <authorList>
            <person name="Yu J."/>
            <person name="Hulse-Kemp A.M."/>
            <person name="Babiker E."/>
            <person name="Staton M."/>
        </authorList>
    </citation>
    <scope>NUCLEOTIDE SEQUENCE [LARGE SCALE GENOMIC DNA]</scope>
    <source>
        <strain evidence="2">cv. NJ 8807/NJ 8810</strain>
        <tissue evidence="1">Young leaf</tissue>
    </source>
</reference>
<evidence type="ECO:0000313" key="1">
    <source>
        <dbReference type="EMBL" id="KAH7855671.1"/>
    </source>
</evidence>
<name>A0ACB7YPX1_9ERIC</name>
<dbReference type="EMBL" id="CM037161">
    <property type="protein sequence ID" value="KAH7855671.1"/>
    <property type="molecule type" value="Genomic_DNA"/>
</dbReference>
<accession>A0ACB7YPX1</accession>
<organism evidence="1 2">
    <name type="scientific">Vaccinium darrowii</name>
    <dbReference type="NCBI Taxonomy" id="229202"/>
    <lineage>
        <taxon>Eukaryota</taxon>
        <taxon>Viridiplantae</taxon>
        <taxon>Streptophyta</taxon>
        <taxon>Embryophyta</taxon>
        <taxon>Tracheophyta</taxon>
        <taxon>Spermatophyta</taxon>
        <taxon>Magnoliopsida</taxon>
        <taxon>eudicotyledons</taxon>
        <taxon>Gunneridae</taxon>
        <taxon>Pentapetalae</taxon>
        <taxon>asterids</taxon>
        <taxon>Ericales</taxon>
        <taxon>Ericaceae</taxon>
        <taxon>Vaccinioideae</taxon>
        <taxon>Vaccinieae</taxon>
        <taxon>Vaccinium</taxon>
    </lineage>
</organism>
<proteinExistence type="predicted"/>
<protein>
    <submittedName>
        <fullName evidence="1">Uncharacterized protein</fullName>
    </submittedName>
</protein>
<sequence length="205" mass="23689">MVYASETGSWKASGVPFTAKYKKQYGTGVYWNGAVNWFNSSGIGDSVSYNVDEERLGIIPLPPIPEGNDWNNREFRHYGESQGHLHLVEMYDRMHQVDVYELERDYSGWYLKFCFDLDAVGIPSDTRFFPFSILCVVRMERDDESFLVLHIPGKLLRYIFRDGTLKRICDVAIPMRFHNGGFSIESRLGYSWSSSFPYIESLFGV</sequence>
<comment type="caution">
    <text evidence="1">The sequence shown here is derived from an EMBL/GenBank/DDBJ whole genome shotgun (WGS) entry which is preliminary data.</text>
</comment>